<accession>A0ABW2QWT9</accession>
<proteinExistence type="predicted"/>
<dbReference type="PANTHER" id="PTHR42972">
    <property type="entry name" value="TOL-PAL SYSTEM PROTEIN TOLB"/>
    <property type="match status" value="1"/>
</dbReference>
<name>A0ABW2QWT9_9NEIS</name>
<dbReference type="Proteomes" id="UP001596473">
    <property type="component" value="Unassembled WGS sequence"/>
</dbReference>
<feature type="signal peptide" evidence="1">
    <location>
        <begin position="1"/>
        <end position="23"/>
    </location>
</feature>
<dbReference type="PANTHER" id="PTHR42972:SF8">
    <property type="entry name" value="POLYHYDROXYBUTYRATE DEPOLYMERASE"/>
    <property type="match status" value="1"/>
</dbReference>
<gene>
    <name evidence="2" type="ORF">ACFQNF_06590</name>
</gene>
<evidence type="ECO:0000313" key="3">
    <source>
        <dbReference type="Proteomes" id="UP001596473"/>
    </source>
</evidence>
<dbReference type="SUPFAM" id="SSF53474">
    <property type="entry name" value="alpha/beta-Hydrolases"/>
    <property type="match status" value="1"/>
</dbReference>
<keyword evidence="3" id="KW-1185">Reference proteome</keyword>
<organism evidence="2 3">
    <name type="scientific">Iodobacter arcticus</name>
    <dbReference type="NCBI Taxonomy" id="590593"/>
    <lineage>
        <taxon>Bacteria</taxon>
        <taxon>Pseudomonadati</taxon>
        <taxon>Pseudomonadota</taxon>
        <taxon>Betaproteobacteria</taxon>
        <taxon>Neisseriales</taxon>
        <taxon>Chitinibacteraceae</taxon>
        <taxon>Iodobacter</taxon>
    </lineage>
</organism>
<keyword evidence="1" id="KW-0732">Signal</keyword>
<evidence type="ECO:0000313" key="2">
    <source>
        <dbReference type="EMBL" id="MFC7419544.1"/>
    </source>
</evidence>
<dbReference type="RefSeq" id="WP_380187088.1">
    <property type="nucleotide sequence ID" value="NZ_JBHTBQ010000011.1"/>
</dbReference>
<dbReference type="InterPro" id="IPR029058">
    <property type="entry name" value="AB_hydrolase_fold"/>
</dbReference>
<comment type="caution">
    <text evidence="2">The sequence shown here is derived from an EMBL/GenBank/DDBJ whole genome shotgun (WGS) entry which is preliminary data.</text>
</comment>
<protein>
    <submittedName>
        <fullName evidence="2">Poly(3-hydroxybutyrate) depolymerase</fullName>
    </submittedName>
</protein>
<sequence>MKAKSINYLRHLAGGAICLSVFADIALADKAAKLPAYKVDLSQTSVSGLSSGAFMAAQFHTAFSGTLLGAGIVAGGPFYCSGSAYPTPPSVTVAKTACMNPSLSAYGPPDPQLLLRLAKGFEQSGAIDQLDFLKTQKVYLFSGKADKTVAMAVVDQATAFYQLAGVPAQNIKYVQSVNAGHAIITNNAKDVVCADTQAPYINDCDFIQSQDILKHIYGDLQPVLPALSGKIIQFDQSEFIKSGYTSMSDDAYLYVPKACEAETCKVHVAFHGCEQGAEKIGNLFYGTTGYNELADANKIIVLYPQAKASYGFFTPLNPKGCWDFWGYSDPLNPLAPNFYSKTSPQMSAVKAMLDRLGQAKN</sequence>
<reference evidence="3" key="1">
    <citation type="journal article" date="2019" name="Int. J. Syst. Evol. Microbiol.">
        <title>The Global Catalogue of Microorganisms (GCM) 10K type strain sequencing project: providing services to taxonomists for standard genome sequencing and annotation.</title>
        <authorList>
            <consortium name="The Broad Institute Genomics Platform"/>
            <consortium name="The Broad Institute Genome Sequencing Center for Infectious Disease"/>
            <person name="Wu L."/>
            <person name="Ma J."/>
        </authorList>
    </citation>
    <scope>NUCLEOTIDE SEQUENCE [LARGE SCALE GENOMIC DNA]</scope>
    <source>
        <strain evidence="3">CCUG 62945</strain>
    </source>
</reference>
<dbReference type="EMBL" id="JBHTBQ010000011">
    <property type="protein sequence ID" value="MFC7419544.1"/>
    <property type="molecule type" value="Genomic_DNA"/>
</dbReference>
<feature type="chain" id="PRO_5046753973" evidence="1">
    <location>
        <begin position="24"/>
        <end position="361"/>
    </location>
</feature>
<evidence type="ECO:0000256" key="1">
    <source>
        <dbReference type="SAM" id="SignalP"/>
    </source>
</evidence>
<dbReference type="Gene3D" id="3.40.50.1820">
    <property type="entry name" value="alpha/beta hydrolase"/>
    <property type="match status" value="2"/>
</dbReference>